<evidence type="ECO:0000313" key="2">
    <source>
        <dbReference type="EMBL" id="KAK4212682.1"/>
    </source>
</evidence>
<keyword evidence="3" id="KW-1185">Reference proteome</keyword>
<comment type="caution">
    <text evidence="2">The sequence shown here is derived from an EMBL/GenBank/DDBJ whole genome shotgun (WGS) entry which is preliminary data.</text>
</comment>
<protein>
    <submittedName>
        <fullName evidence="2">Uncharacterized protein</fullName>
    </submittedName>
</protein>
<accession>A0AAN6YAX4</accession>
<dbReference type="EMBL" id="MU858122">
    <property type="protein sequence ID" value="KAK4212682.1"/>
    <property type="molecule type" value="Genomic_DNA"/>
</dbReference>
<evidence type="ECO:0000313" key="3">
    <source>
        <dbReference type="Proteomes" id="UP001301769"/>
    </source>
</evidence>
<name>A0AAN6YAX4_9PEZI</name>
<organism evidence="2 3">
    <name type="scientific">Rhypophila decipiens</name>
    <dbReference type="NCBI Taxonomy" id="261697"/>
    <lineage>
        <taxon>Eukaryota</taxon>
        <taxon>Fungi</taxon>
        <taxon>Dikarya</taxon>
        <taxon>Ascomycota</taxon>
        <taxon>Pezizomycotina</taxon>
        <taxon>Sordariomycetes</taxon>
        <taxon>Sordariomycetidae</taxon>
        <taxon>Sordariales</taxon>
        <taxon>Naviculisporaceae</taxon>
        <taxon>Rhypophila</taxon>
    </lineage>
</organism>
<evidence type="ECO:0000256" key="1">
    <source>
        <dbReference type="SAM" id="MobiDB-lite"/>
    </source>
</evidence>
<gene>
    <name evidence="2" type="ORF">QBC37DRAFT_287553</name>
</gene>
<proteinExistence type="predicted"/>
<dbReference type="Proteomes" id="UP001301769">
    <property type="component" value="Unassembled WGS sequence"/>
</dbReference>
<sequence>MDNKPSRNQNATRTSVGPRSTGGMASERRTGATAHLGIDVPKVFDSKGTIGKQFTTEGAIGGTAQAIGGPLAEDGIIGKRFTTDGIVGGTVQAAMGGKKRTAG</sequence>
<feature type="region of interest" description="Disordered" evidence="1">
    <location>
        <begin position="1"/>
        <end position="34"/>
    </location>
</feature>
<reference evidence="2" key="1">
    <citation type="journal article" date="2023" name="Mol. Phylogenet. Evol.">
        <title>Genome-scale phylogeny and comparative genomics of the fungal order Sordariales.</title>
        <authorList>
            <person name="Hensen N."/>
            <person name="Bonometti L."/>
            <person name="Westerberg I."/>
            <person name="Brannstrom I.O."/>
            <person name="Guillou S."/>
            <person name="Cros-Aarteil S."/>
            <person name="Calhoun S."/>
            <person name="Haridas S."/>
            <person name="Kuo A."/>
            <person name="Mondo S."/>
            <person name="Pangilinan J."/>
            <person name="Riley R."/>
            <person name="LaButti K."/>
            <person name="Andreopoulos B."/>
            <person name="Lipzen A."/>
            <person name="Chen C."/>
            <person name="Yan M."/>
            <person name="Daum C."/>
            <person name="Ng V."/>
            <person name="Clum A."/>
            <person name="Steindorff A."/>
            <person name="Ohm R.A."/>
            <person name="Martin F."/>
            <person name="Silar P."/>
            <person name="Natvig D.O."/>
            <person name="Lalanne C."/>
            <person name="Gautier V."/>
            <person name="Ament-Velasquez S.L."/>
            <person name="Kruys A."/>
            <person name="Hutchinson M.I."/>
            <person name="Powell A.J."/>
            <person name="Barry K."/>
            <person name="Miller A.N."/>
            <person name="Grigoriev I.V."/>
            <person name="Debuchy R."/>
            <person name="Gladieux P."/>
            <person name="Hiltunen Thoren M."/>
            <person name="Johannesson H."/>
        </authorList>
    </citation>
    <scope>NUCLEOTIDE SEQUENCE</scope>
    <source>
        <strain evidence="2">PSN293</strain>
    </source>
</reference>
<dbReference type="AlphaFoldDB" id="A0AAN6YAX4"/>
<feature type="compositionally biased region" description="Polar residues" evidence="1">
    <location>
        <begin position="1"/>
        <end position="18"/>
    </location>
</feature>
<reference evidence="2" key="2">
    <citation type="submission" date="2023-05" db="EMBL/GenBank/DDBJ databases">
        <authorList>
            <consortium name="Lawrence Berkeley National Laboratory"/>
            <person name="Steindorff A."/>
            <person name="Hensen N."/>
            <person name="Bonometti L."/>
            <person name="Westerberg I."/>
            <person name="Brannstrom I.O."/>
            <person name="Guillou S."/>
            <person name="Cros-Aarteil S."/>
            <person name="Calhoun S."/>
            <person name="Haridas S."/>
            <person name="Kuo A."/>
            <person name="Mondo S."/>
            <person name="Pangilinan J."/>
            <person name="Riley R."/>
            <person name="Labutti K."/>
            <person name="Andreopoulos B."/>
            <person name="Lipzen A."/>
            <person name="Chen C."/>
            <person name="Yanf M."/>
            <person name="Daum C."/>
            <person name="Ng V."/>
            <person name="Clum A."/>
            <person name="Ohm R."/>
            <person name="Martin F."/>
            <person name="Silar P."/>
            <person name="Natvig D."/>
            <person name="Lalanne C."/>
            <person name="Gautier V."/>
            <person name="Ament-Velasquez S.L."/>
            <person name="Kruys A."/>
            <person name="Hutchinson M.I."/>
            <person name="Powell A.J."/>
            <person name="Barry K."/>
            <person name="Miller A.N."/>
            <person name="Grigoriev I.V."/>
            <person name="Debuchy R."/>
            <person name="Gladieux P."/>
            <person name="Thoren M.H."/>
            <person name="Johannesson H."/>
        </authorList>
    </citation>
    <scope>NUCLEOTIDE SEQUENCE</scope>
    <source>
        <strain evidence="2">PSN293</strain>
    </source>
</reference>